<dbReference type="EMBL" id="VJMJ01000081">
    <property type="protein sequence ID" value="KAF0737736.1"/>
    <property type="molecule type" value="Genomic_DNA"/>
</dbReference>
<dbReference type="AlphaFoldDB" id="A0A6G0XCJ0"/>
<sequence>MVSLYHFGNIGQAEQSVLVYVPGMCRLLHLCSAVPSSKRVSIATAPRLDEDSPWRVIMGSRDDSTTFTALVNQESLLLVACVVV</sequence>
<accession>A0A6G0XCJ0</accession>
<comment type="caution">
    <text evidence="1">The sequence shown here is derived from an EMBL/GenBank/DDBJ whole genome shotgun (WGS) entry which is preliminary data.</text>
</comment>
<gene>
    <name evidence="1" type="ORF">Ae201684_006230</name>
</gene>
<protein>
    <submittedName>
        <fullName evidence="1">Uncharacterized protein</fullName>
    </submittedName>
</protein>
<keyword evidence="2" id="KW-1185">Reference proteome</keyword>
<proteinExistence type="predicted"/>
<dbReference type="Proteomes" id="UP000481153">
    <property type="component" value="Unassembled WGS sequence"/>
</dbReference>
<evidence type="ECO:0000313" key="1">
    <source>
        <dbReference type="EMBL" id="KAF0737736.1"/>
    </source>
</evidence>
<evidence type="ECO:0000313" key="2">
    <source>
        <dbReference type="Proteomes" id="UP000481153"/>
    </source>
</evidence>
<name>A0A6G0XCJ0_9STRA</name>
<organism evidence="1 2">
    <name type="scientific">Aphanomyces euteiches</name>
    <dbReference type="NCBI Taxonomy" id="100861"/>
    <lineage>
        <taxon>Eukaryota</taxon>
        <taxon>Sar</taxon>
        <taxon>Stramenopiles</taxon>
        <taxon>Oomycota</taxon>
        <taxon>Saprolegniomycetes</taxon>
        <taxon>Saprolegniales</taxon>
        <taxon>Verrucalvaceae</taxon>
        <taxon>Aphanomyces</taxon>
    </lineage>
</organism>
<reference evidence="1 2" key="1">
    <citation type="submission" date="2019-07" db="EMBL/GenBank/DDBJ databases">
        <title>Genomics analysis of Aphanomyces spp. identifies a new class of oomycete effector associated with host adaptation.</title>
        <authorList>
            <person name="Gaulin E."/>
        </authorList>
    </citation>
    <scope>NUCLEOTIDE SEQUENCE [LARGE SCALE GENOMIC DNA]</scope>
    <source>
        <strain evidence="1 2">ATCC 201684</strain>
    </source>
</reference>